<gene>
    <name evidence="2" type="ORF">H4O21_07140</name>
</gene>
<dbReference type="InterPro" id="IPR000595">
    <property type="entry name" value="cNMP-bd_dom"/>
</dbReference>
<sequence>MFYDDLNLPPPEDSGFSLATAPVARLDAQQTLVRQGEVSHSIYWLDKGLIRAVFMDDNGKEFTKEFFWEGDIILQPRSLLTGEPLPYSMISLEACQYRQISTQRYSELIRTSPEWLHYHQTLLAIHLINKEKKEEFLLLNSPEQRVIRFGQSFPWLIRRVPDYVVASYLGMTAISYSRIKKRLLAERNQNES</sequence>
<evidence type="ECO:0000313" key="3">
    <source>
        <dbReference type="Proteomes" id="UP000565262"/>
    </source>
</evidence>
<dbReference type="Proteomes" id="UP000565262">
    <property type="component" value="Unassembled WGS sequence"/>
</dbReference>
<dbReference type="CDD" id="cd00038">
    <property type="entry name" value="CAP_ED"/>
    <property type="match status" value="1"/>
</dbReference>
<dbReference type="EMBL" id="JACJFM010000006">
    <property type="protein sequence ID" value="MBB1486380.1"/>
    <property type="molecule type" value="Genomic_DNA"/>
</dbReference>
<dbReference type="InterPro" id="IPR018490">
    <property type="entry name" value="cNMP-bd_dom_sf"/>
</dbReference>
<evidence type="ECO:0000313" key="2">
    <source>
        <dbReference type="EMBL" id="MBB1486380.1"/>
    </source>
</evidence>
<comment type="caution">
    <text evidence="2">The sequence shown here is derived from an EMBL/GenBank/DDBJ whole genome shotgun (WGS) entry which is preliminary data.</text>
</comment>
<dbReference type="SUPFAM" id="SSF51206">
    <property type="entry name" value="cAMP-binding domain-like"/>
    <property type="match status" value="1"/>
</dbReference>
<protein>
    <submittedName>
        <fullName evidence="2">Crp/Fnr family transcriptional regulator</fullName>
    </submittedName>
</protein>
<keyword evidence="3" id="KW-1185">Reference proteome</keyword>
<organism evidence="2 3">
    <name type="scientific">Oceanospirillum sediminis</name>
    <dbReference type="NCBI Taxonomy" id="2760088"/>
    <lineage>
        <taxon>Bacteria</taxon>
        <taxon>Pseudomonadati</taxon>
        <taxon>Pseudomonadota</taxon>
        <taxon>Gammaproteobacteria</taxon>
        <taxon>Oceanospirillales</taxon>
        <taxon>Oceanospirillaceae</taxon>
        <taxon>Oceanospirillum</taxon>
    </lineage>
</organism>
<feature type="domain" description="Cyclic nucleotide-binding" evidence="1">
    <location>
        <begin position="26"/>
        <end position="109"/>
    </location>
</feature>
<name>A0A839INW5_9GAMM</name>
<dbReference type="PROSITE" id="PS50042">
    <property type="entry name" value="CNMP_BINDING_3"/>
    <property type="match status" value="1"/>
</dbReference>
<dbReference type="Gene3D" id="2.60.120.10">
    <property type="entry name" value="Jelly Rolls"/>
    <property type="match status" value="1"/>
</dbReference>
<evidence type="ECO:0000259" key="1">
    <source>
        <dbReference type="PROSITE" id="PS50042"/>
    </source>
</evidence>
<dbReference type="Pfam" id="PF00027">
    <property type="entry name" value="cNMP_binding"/>
    <property type="match status" value="1"/>
</dbReference>
<accession>A0A839INW5</accession>
<dbReference type="RefSeq" id="WP_182808148.1">
    <property type="nucleotide sequence ID" value="NZ_JACJFM010000006.1"/>
</dbReference>
<reference evidence="2 3" key="1">
    <citation type="submission" date="2020-08" db="EMBL/GenBank/DDBJ databases">
        <title>Oceanospirillum sp. nov. isolated from marine sediment.</title>
        <authorList>
            <person name="Ji X."/>
        </authorList>
    </citation>
    <scope>NUCLEOTIDE SEQUENCE [LARGE SCALE GENOMIC DNA]</scope>
    <source>
        <strain evidence="2 3">D5</strain>
    </source>
</reference>
<proteinExistence type="predicted"/>
<dbReference type="AlphaFoldDB" id="A0A839INW5"/>
<dbReference type="InterPro" id="IPR014710">
    <property type="entry name" value="RmlC-like_jellyroll"/>
</dbReference>